<comment type="caution">
    <text evidence="1">The sequence shown here is derived from an EMBL/GenBank/DDBJ whole genome shotgun (WGS) entry which is preliminary data.</text>
</comment>
<dbReference type="Proteomes" id="UP001396334">
    <property type="component" value="Unassembled WGS sequence"/>
</dbReference>
<reference evidence="1 2" key="1">
    <citation type="journal article" date="2024" name="G3 (Bethesda)">
        <title>Genome assembly of Hibiscus sabdariffa L. provides insights into metabolisms of medicinal natural products.</title>
        <authorList>
            <person name="Kim T."/>
        </authorList>
    </citation>
    <scope>NUCLEOTIDE SEQUENCE [LARGE SCALE GENOMIC DNA]</scope>
    <source>
        <strain evidence="1">TK-2024</strain>
        <tissue evidence="1">Old leaves</tissue>
    </source>
</reference>
<evidence type="ECO:0000313" key="2">
    <source>
        <dbReference type="Proteomes" id="UP001396334"/>
    </source>
</evidence>
<gene>
    <name evidence="1" type="ORF">V6N11_062891</name>
</gene>
<name>A0ABR2NPK0_9ROSI</name>
<proteinExistence type="predicted"/>
<sequence length="114" mass="12243">MSADALQCMACYTSESIFVTCIQHGNGCLADSSPKCINQTYEASKFSSSTLYHNASAVYPRLTGLDFFPLASLGSGQYLLSRSSKVSKNELFGILRSTDQLVIQSPGAVCLTMP</sequence>
<organism evidence="1 2">
    <name type="scientific">Hibiscus sabdariffa</name>
    <name type="common">roselle</name>
    <dbReference type="NCBI Taxonomy" id="183260"/>
    <lineage>
        <taxon>Eukaryota</taxon>
        <taxon>Viridiplantae</taxon>
        <taxon>Streptophyta</taxon>
        <taxon>Embryophyta</taxon>
        <taxon>Tracheophyta</taxon>
        <taxon>Spermatophyta</taxon>
        <taxon>Magnoliopsida</taxon>
        <taxon>eudicotyledons</taxon>
        <taxon>Gunneridae</taxon>
        <taxon>Pentapetalae</taxon>
        <taxon>rosids</taxon>
        <taxon>malvids</taxon>
        <taxon>Malvales</taxon>
        <taxon>Malvaceae</taxon>
        <taxon>Malvoideae</taxon>
        <taxon>Hibiscus</taxon>
    </lineage>
</organism>
<evidence type="ECO:0000313" key="1">
    <source>
        <dbReference type="EMBL" id="KAK8978094.1"/>
    </source>
</evidence>
<dbReference type="EMBL" id="JBBPBN010000114">
    <property type="protein sequence ID" value="KAK8978094.1"/>
    <property type="molecule type" value="Genomic_DNA"/>
</dbReference>
<protein>
    <submittedName>
        <fullName evidence="1">Uncharacterized protein</fullName>
    </submittedName>
</protein>
<accession>A0ABR2NPK0</accession>
<keyword evidence="2" id="KW-1185">Reference proteome</keyword>